<dbReference type="InterPro" id="IPR010905">
    <property type="entry name" value="Glyco_hydro_88"/>
</dbReference>
<dbReference type="AlphaFoldDB" id="A0A2P6MM75"/>
<comment type="caution">
    <text evidence="4">The sequence shown here is derived from an EMBL/GenBank/DDBJ whole genome shotgun (WGS) entry which is preliminary data.</text>
</comment>
<evidence type="ECO:0000313" key="4">
    <source>
        <dbReference type="EMBL" id="PRP72807.1"/>
    </source>
</evidence>
<feature type="signal peptide" evidence="3">
    <location>
        <begin position="1"/>
        <end position="17"/>
    </location>
</feature>
<dbReference type="Gene3D" id="1.50.10.10">
    <property type="match status" value="1"/>
</dbReference>
<dbReference type="InParanoid" id="A0A2P6MM75"/>
<keyword evidence="3" id="KW-0732">Signal</keyword>
<dbReference type="SUPFAM" id="SSF48208">
    <property type="entry name" value="Six-hairpin glycosidases"/>
    <property type="match status" value="1"/>
</dbReference>
<organism evidence="4 5">
    <name type="scientific">Planoprotostelium fungivorum</name>
    <dbReference type="NCBI Taxonomy" id="1890364"/>
    <lineage>
        <taxon>Eukaryota</taxon>
        <taxon>Amoebozoa</taxon>
        <taxon>Evosea</taxon>
        <taxon>Variosea</taxon>
        <taxon>Cavosteliida</taxon>
        <taxon>Cavosteliaceae</taxon>
        <taxon>Planoprotostelium</taxon>
    </lineage>
</organism>
<gene>
    <name evidence="4" type="ORF">PROFUN_07707</name>
</gene>
<keyword evidence="1 4" id="KW-0378">Hydrolase</keyword>
<dbReference type="Pfam" id="PF07470">
    <property type="entry name" value="Glyco_hydro_88"/>
    <property type="match status" value="1"/>
</dbReference>
<dbReference type="GO" id="GO:0000272">
    <property type="term" value="P:polysaccharide catabolic process"/>
    <property type="evidence" value="ECO:0007669"/>
    <property type="project" value="TreeGrafter"/>
</dbReference>
<dbReference type="OrthoDB" id="2317065at2759"/>
<dbReference type="PANTHER" id="PTHR36845">
    <property type="entry name" value="HYDROLASE, PUTATIVE (AFU_ORTHOLOGUE AFUA_7G05090)-RELATED"/>
    <property type="match status" value="1"/>
</dbReference>
<evidence type="ECO:0000313" key="5">
    <source>
        <dbReference type="Proteomes" id="UP000241769"/>
    </source>
</evidence>
<dbReference type="InterPro" id="IPR052369">
    <property type="entry name" value="UG_Glycosaminoglycan_Hydrolase"/>
</dbReference>
<evidence type="ECO:0000256" key="1">
    <source>
        <dbReference type="ARBA" id="ARBA00022801"/>
    </source>
</evidence>
<feature type="chain" id="PRO_5015138816" evidence="3">
    <location>
        <begin position="18"/>
        <end position="513"/>
    </location>
</feature>
<evidence type="ECO:0000256" key="3">
    <source>
        <dbReference type="SAM" id="SignalP"/>
    </source>
</evidence>
<evidence type="ECO:0000256" key="2">
    <source>
        <dbReference type="ARBA" id="ARBA00038358"/>
    </source>
</evidence>
<dbReference type="STRING" id="1890364.A0A2P6MM75"/>
<comment type="similarity">
    <text evidence="2">Belongs to the glycosyl hydrolase 88 family.</text>
</comment>
<reference evidence="4 5" key="1">
    <citation type="journal article" date="2018" name="Genome Biol. Evol.">
        <title>Multiple Roots of Fruiting Body Formation in Amoebozoa.</title>
        <authorList>
            <person name="Hillmann F."/>
            <person name="Forbes G."/>
            <person name="Novohradska S."/>
            <person name="Ferling I."/>
            <person name="Riege K."/>
            <person name="Groth M."/>
            <person name="Westermann M."/>
            <person name="Marz M."/>
            <person name="Spaller T."/>
            <person name="Winckler T."/>
            <person name="Schaap P."/>
            <person name="Glockner G."/>
        </authorList>
    </citation>
    <scope>NUCLEOTIDE SEQUENCE [LARGE SCALE GENOMIC DNA]</scope>
    <source>
        <strain evidence="4 5">Jena</strain>
    </source>
</reference>
<proteinExistence type="inferred from homology"/>
<protein>
    <submittedName>
        <fullName evidence="4">Glycoside hydrolase family protein</fullName>
    </submittedName>
</protein>
<accession>A0A2P6MM75</accession>
<dbReference type="GO" id="GO:0052757">
    <property type="term" value="F:chondroitin hydrolase activity"/>
    <property type="evidence" value="ECO:0007669"/>
    <property type="project" value="TreeGrafter"/>
</dbReference>
<dbReference type="InterPro" id="IPR012341">
    <property type="entry name" value="6hp_glycosidase-like_sf"/>
</dbReference>
<sequence>MRCTALLVLLAIVGVSALPANFEPVDFTDIIAYAEAQEQLWLDNIQYGKDKPYPQTTGTDGLWSTGDYNNHESWGSNYGVGSAWMLYELTGKKQKWFDEGSRLQEYFLSNQFRTNSHDVGMICMTIYGNNYKFTGNTSMEQILVNAAAALSTRYNPAVELIMSWSTRANTYQVITDNMMNLELLLVAHKLTGNATFQKIALDHARNTAKWFLREDGGSFHVLDMSVTNGRPLVRGTQQGYSAFSTWGRGHAWLVYGYAYMYKWTQLPEFKQLFEQVTQYWIDHQLPAADGSYVAVWDFDDPDKNKPRDTSASAPLLAGLLRMALTEDKPADSIYFEKAHYLMKEMSSSPYLNSTDHTWQSLLRQGSRDVPANKQNTGISWGDYYYLESITYYKEIVATLQVQDHCSCSIFKMSMRDSDQSDQILNALEAFQDQKIAFLREYPSCKKLVEENYVCQRRGLTGGLNQDMSERNRCKKVSEDTLYCIGRSVCPRPCGHLSIVGKTSSDGANVSHPK</sequence>
<dbReference type="EMBL" id="MDYQ01000812">
    <property type="protein sequence ID" value="PRP72807.1"/>
    <property type="molecule type" value="Genomic_DNA"/>
</dbReference>
<dbReference type="PANTHER" id="PTHR36845:SF1">
    <property type="entry name" value="HYDROLASE, PUTATIVE (AFU_ORTHOLOGUE AFUA_7G05090)-RELATED"/>
    <property type="match status" value="1"/>
</dbReference>
<dbReference type="Proteomes" id="UP000241769">
    <property type="component" value="Unassembled WGS sequence"/>
</dbReference>
<dbReference type="InterPro" id="IPR008928">
    <property type="entry name" value="6-hairpin_glycosidase_sf"/>
</dbReference>
<name>A0A2P6MM75_9EUKA</name>
<keyword evidence="5" id="KW-1185">Reference proteome</keyword>